<keyword evidence="6" id="KW-0378">Hydrolase</keyword>
<dbReference type="RefSeq" id="XP_025427961.1">
    <property type="nucleotide sequence ID" value="XM_025579771.1"/>
</dbReference>
<dbReference type="Proteomes" id="UP000248349">
    <property type="component" value="Unassembled WGS sequence"/>
</dbReference>
<organism evidence="14 15">
    <name type="scientific">Aspergillus saccharolyticus JOP 1030-1</name>
    <dbReference type="NCBI Taxonomy" id="1450539"/>
    <lineage>
        <taxon>Eukaryota</taxon>
        <taxon>Fungi</taxon>
        <taxon>Dikarya</taxon>
        <taxon>Ascomycota</taxon>
        <taxon>Pezizomycotina</taxon>
        <taxon>Eurotiomycetes</taxon>
        <taxon>Eurotiomycetidae</taxon>
        <taxon>Eurotiales</taxon>
        <taxon>Aspergillaceae</taxon>
        <taxon>Aspergillus</taxon>
        <taxon>Aspergillus subgen. Circumdati</taxon>
    </lineage>
</organism>
<dbReference type="Gene3D" id="3.40.50.1700">
    <property type="entry name" value="Glycoside hydrolase family 3 C-terminal domain"/>
    <property type="match status" value="1"/>
</dbReference>
<feature type="signal peptide" evidence="12">
    <location>
        <begin position="1"/>
        <end position="21"/>
    </location>
</feature>
<dbReference type="InterPro" id="IPR051915">
    <property type="entry name" value="Cellulose_Degrad_GH3"/>
</dbReference>
<feature type="domain" description="Fibronectin type III-like" evidence="13">
    <location>
        <begin position="700"/>
        <end position="769"/>
    </location>
</feature>
<evidence type="ECO:0000256" key="12">
    <source>
        <dbReference type="SAM" id="SignalP"/>
    </source>
</evidence>
<dbReference type="PANTHER" id="PTHR30620">
    <property type="entry name" value="PERIPLASMIC BETA-GLUCOSIDASE-RELATED"/>
    <property type="match status" value="1"/>
</dbReference>
<comment type="similarity">
    <text evidence="3">Belongs to the glycosyl hydrolase 3 family.</text>
</comment>
<keyword evidence="5 12" id="KW-0732">Signal</keyword>
<dbReference type="PANTHER" id="PTHR30620:SF117">
    <property type="entry name" value="BETA-1,4-XYLOSIDASE (EUROFUNG)"/>
    <property type="match status" value="1"/>
</dbReference>
<comment type="pathway">
    <text evidence="2">Glycan metabolism; cellulose degradation.</text>
</comment>
<evidence type="ECO:0000256" key="10">
    <source>
        <dbReference type="ARBA" id="ARBA00023295"/>
    </source>
</evidence>
<keyword evidence="9" id="KW-0119">Carbohydrate metabolism</keyword>
<dbReference type="GO" id="GO:0030245">
    <property type="term" value="P:cellulose catabolic process"/>
    <property type="evidence" value="ECO:0007669"/>
    <property type="project" value="UniProtKB-KW"/>
</dbReference>
<dbReference type="InterPro" id="IPR026891">
    <property type="entry name" value="Fn3-like"/>
</dbReference>
<dbReference type="Gene3D" id="2.60.40.10">
    <property type="entry name" value="Immunoglobulins"/>
    <property type="match status" value="1"/>
</dbReference>
<keyword evidence="8" id="KW-0325">Glycoprotein</keyword>
<evidence type="ECO:0000256" key="9">
    <source>
        <dbReference type="ARBA" id="ARBA00023277"/>
    </source>
</evidence>
<feature type="chain" id="PRO_5016396838" description="beta-glucosidase" evidence="12">
    <location>
        <begin position="22"/>
        <end position="781"/>
    </location>
</feature>
<dbReference type="PRINTS" id="PR00133">
    <property type="entry name" value="GLHYDRLASE3"/>
</dbReference>
<dbReference type="AlphaFoldDB" id="A0A318Z4K6"/>
<dbReference type="Pfam" id="PF01915">
    <property type="entry name" value="Glyco_hydro_3_C"/>
    <property type="match status" value="1"/>
</dbReference>
<dbReference type="GO" id="GO:0008422">
    <property type="term" value="F:beta-glucosidase activity"/>
    <property type="evidence" value="ECO:0007669"/>
    <property type="project" value="UniProtKB-EC"/>
</dbReference>
<dbReference type="GeneID" id="37081000"/>
<evidence type="ECO:0000256" key="7">
    <source>
        <dbReference type="ARBA" id="ARBA00023001"/>
    </source>
</evidence>
<dbReference type="Pfam" id="PF14310">
    <property type="entry name" value="Fn3-like"/>
    <property type="match status" value="1"/>
</dbReference>
<evidence type="ECO:0000313" key="14">
    <source>
        <dbReference type="EMBL" id="PYH41979.1"/>
    </source>
</evidence>
<dbReference type="InterPro" id="IPR036881">
    <property type="entry name" value="Glyco_hydro_3_C_sf"/>
</dbReference>
<dbReference type="STRING" id="1450539.A0A318Z4K6"/>
<dbReference type="OrthoDB" id="2123594at2759"/>
<dbReference type="EMBL" id="KZ821256">
    <property type="protein sequence ID" value="PYH41979.1"/>
    <property type="molecule type" value="Genomic_DNA"/>
</dbReference>
<dbReference type="FunFam" id="3.40.50.1700:FF:000009">
    <property type="entry name" value="Periplasmic beta-glucosidase"/>
    <property type="match status" value="1"/>
</dbReference>
<gene>
    <name evidence="14" type="ORF">BP01DRAFT_425857</name>
</gene>
<evidence type="ECO:0000259" key="13">
    <source>
        <dbReference type="SMART" id="SM01217"/>
    </source>
</evidence>
<protein>
    <recommendedName>
        <fullName evidence="4">beta-glucosidase</fullName>
        <ecNumber evidence="4">3.2.1.21</ecNumber>
    </recommendedName>
</protein>
<dbReference type="InterPro" id="IPR002772">
    <property type="entry name" value="Glyco_hydro_3_C"/>
</dbReference>
<keyword evidence="15" id="KW-1185">Reference proteome</keyword>
<keyword evidence="7" id="KW-0136">Cellulose degradation</keyword>
<sequence>MGVSLLAKGLALLHLCAGVTASSNGSTPLYKNPNAPVEDRVSDLLGRMTIHDKTGQLMQGDLANWMNTTTGAFNYTGLVANMEMKAGGFYVGYAVPWDWMVTNIKHAQDYLIHNTTLGIPALVQSEGIHGFLVQNATIFNSPIAYGCSFNRELVSKMAKIISQESLTLGVNQLFAPVVDLARELRYGRVEETFSEDPYLAGEIGYNYVQGLQSLNVSATVKHFAGFSAPEQGLNTAPVQGGERYLRTTWLHSFKRAIIDAGAWSVMSAYHSYDGIPAVADWFTLTKVLREEWGFKHWVFSDSGATDRLCTAFKLCQASPIDMEAVTLQALPAGNDVEMGGGSFNFQKIPELVESGRLDIETVDTAVSRILRAKFEMGLFENPFPAAPESEWHKLIHSSEAVELARTLDKESIVLLENHNKTLPLDKSGSIAVIGPMAHGFMNYGDYVVYKSQYRGVTPLDGIKAAVGDNATINYAQGCERWSNDQSGFDEAIAAAKKSDVAVVVVGTWSRDQTELWSGYNATTGEHIDLDNLALVGAQGPLVKAIIDTGVPTIVVLSSGKPITDVTWLANSTAALVQQFYPSEQGGNALADVLFGDYNPSGKLSVSFPRFVGDLPIYYDFLNSARNIGPAGHAFPNGTLEFESQYVLGDPTAIYEFGYGKSYVDFDYGAVTLSQTNVTASDTVTVRVDVTNTDATRDGTEVVQVYVSDVIASVVVPNRALKGFEKVVIPAGTTKTVEIDLQVEDLGLWNRSMQYVVEPGAFAVLVGSSSADIRGNATFYVE</sequence>
<dbReference type="InterPro" id="IPR001764">
    <property type="entry name" value="Glyco_hydro_3_N"/>
</dbReference>
<evidence type="ECO:0000256" key="6">
    <source>
        <dbReference type="ARBA" id="ARBA00022801"/>
    </source>
</evidence>
<keyword evidence="10" id="KW-0326">Glycosidase</keyword>
<dbReference type="InterPro" id="IPR017853">
    <property type="entry name" value="GH"/>
</dbReference>
<reference evidence="14 15" key="1">
    <citation type="submission" date="2016-12" db="EMBL/GenBank/DDBJ databases">
        <title>The genomes of Aspergillus section Nigri reveals drivers in fungal speciation.</title>
        <authorList>
            <consortium name="DOE Joint Genome Institute"/>
            <person name="Vesth T.C."/>
            <person name="Nybo J."/>
            <person name="Theobald S."/>
            <person name="Brandl J."/>
            <person name="Frisvad J.C."/>
            <person name="Nielsen K.F."/>
            <person name="Lyhne E.K."/>
            <person name="Kogle M.E."/>
            <person name="Kuo A."/>
            <person name="Riley R."/>
            <person name="Clum A."/>
            <person name="Nolan M."/>
            <person name="Lipzen A."/>
            <person name="Salamov A."/>
            <person name="Henrissat B."/>
            <person name="Wiebenga A."/>
            <person name="De Vries R.P."/>
            <person name="Grigoriev I.V."/>
            <person name="Mortensen U.H."/>
            <person name="Andersen M.R."/>
            <person name="Baker S.E."/>
        </authorList>
    </citation>
    <scope>NUCLEOTIDE SEQUENCE [LARGE SCALE GENOMIC DNA]</scope>
    <source>
        <strain evidence="14 15">JOP 1030-1</strain>
    </source>
</reference>
<evidence type="ECO:0000256" key="11">
    <source>
        <dbReference type="ARBA" id="ARBA00023326"/>
    </source>
</evidence>
<dbReference type="SUPFAM" id="SSF52279">
    <property type="entry name" value="Beta-D-glucan exohydrolase, C-terminal domain"/>
    <property type="match status" value="1"/>
</dbReference>
<evidence type="ECO:0000313" key="15">
    <source>
        <dbReference type="Proteomes" id="UP000248349"/>
    </source>
</evidence>
<keyword evidence="11" id="KW-0624">Polysaccharide degradation</keyword>
<accession>A0A318Z4K6</accession>
<dbReference type="Pfam" id="PF00933">
    <property type="entry name" value="Glyco_hydro_3"/>
    <property type="match status" value="1"/>
</dbReference>
<dbReference type="SMART" id="SM01217">
    <property type="entry name" value="Fn3_like"/>
    <property type="match status" value="1"/>
</dbReference>
<dbReference type="InterPro" id="IPR036962">
    <property type="entry name" value="Glyco_hydro_3_N_sf"/>
</dbReference>
<proteinExistence type="inferred from homology"/>
<evidence type="ECO:0000256" key="8">
    <source>
        <dbReference type="ARBA" id="ARBA00023180"/>
    </source>
</evidence>
<evidence type="ECO:0000256" key="2">
    <source>
        <dbReference type="ARBA" id="ARBA00004987"/>
    </source>
</evidence>
<dbReference type="EC" id="3.2.1.21" evidence="4"/>
<dbReference type="SUPFAM" id="SSF51445">
    <property type="entry name" value="(Trans)glycosidases"/>
    <property type="match status" value="1"/>
</dbReference>
<dbReference type="InterPro" id="IPR013783">
    <property type="entry name" value="Ig-like_fold"/>
</dbReference>
<dbReference type="FunFam" id="3.20.20.300:FF:000007">
    <property type="entry name" value="Lysosomal beta glucosidase"/>
    <property type="match status" value="1"/>
</dbReference>
<dbReference type="FunFam" id="2.60.40.10:FF:000495">
    <property type="entry name" value="Periplasmic beta-glucosidase"/>
    <property type="match status" value="1"/>
</dbReference>
<evidence type="ECO:0000256" key="4">
    <source>
        <dbReference type="ARBA" id="ARBA00012744"/>
    </source>
</evidence>
<name>A0A318Z4K6_9EURO</name>
<comment type="catalytic activity">
    <reaction evidence="1">
        <text>Hydrolysis of terminal, non-reducing beta-D-glucosyl residues with release of beta-D-glucose.</text>
        <dbReference type="EC" id="3.2.1.21"/>
    </reaction>
</comment>
<dbReference type="Gene3D" id="3.20.20.300">
    <property type="entry name" value="Glycoside hydrolase, family 3, N-terminal domain"/>
    <property type="match status" value="1"/>
</dbReference>
<evidence type="ECO:0000256" key="1">
    <source>
        <dbReference type="ARBA" id="ARBA00000448"/>
    </source>
</evidence>
<evidence type="ECO:0000256" key="5">
    <source>
        <dbReference type="ARBA" id="ARBA00022729"/>
    </source>
</evidence>
<evidence type="ECO:0000256" key="3">
    <source>
        <dbReference type="ARBA" id="ARBA00005336"/>
    </source>
</evidence>